<proteinExistence type="inferred from homology"/>
<dbReference type="SUPFAM" id="SSF54826">
    <property type="entry name" value="Enolase N-terminal domain-like"/>
    <property type="match status" value="1"/>
</dbReference>
<dbReference type="GO" id="GO:0016854">
    <property type="term" value="F:racemase and epimerase activity"/>
    <property type="evidence" value="ECO:0007669"/>
    <property type="project" value="UniProtKB-ARBA"/>
</dbReference>
<dbReference type="Pfam" id="PF13378">
    <property type="entry name" value="MR_MLE_C"/>
    <property type="match status" value="1"/>
</dbReference>
<dbReference type="AlphaFoldDB" id="A0A6J7I564"/>
<dbReference type="SFLD" id="SFLDG00180">
    <property type="entry name" value="muconate_cycloisomerase"/>
    <property type="match status" value="1"/>
</dbReference>
<organism evidence="5">
    <name type="scientific">freshwater metagenome</name>
    <dbReference type="NCBI Taxonomy" id="449393"/>
    <lineage>
        <taxon>unclassified sequences</taxon>
        <taxon>metagenomes</taxon>
        <taxon>ecological metagenomes</taxon>
    </lineage>
</organism>
<comment type="similarity">
    <text evidence="1">Belongs to the mandelate racemase/muconate lactonizing enzyme family.</text>
</comment>
<dbReference type="Pfam" id="PF02746">
    <property type="entry name" value="MR_MLE_N"/>
    <property type="match status" value="1"/>
</dbReference>
<dbReference type="PANTHER" id="PTHR48073:SF2">
    <property type="entry name" value="O-SUCCINYLBENZOATE SYNTHASE"/>
    <property type="match status" value="1"/>
</dbReference>
<dbReference type="InterPro" id="IPR013342">
    <property type="entry name" value="Mandelate_racemase_C"/>
</dbReference>
<dbReference type="Gene3D" id="3.20.20.120">
    <property type="entry name" value="Enolase-like C-terminal domain"/>
    <property type="match status" value="1"/>
</dbReference>
<dbReference type="GO" id="GO:0009063">
    <property type="term" value="P:amino acid catabolic process"/>
    <property type="evidence" value="ECO:0007669"/>
    <property type="project" value="InterPro"/>
</dbReference>
<dbReference type="InterPro" id="IPR029065">
    <property type="entry name" value="Enolase_C-like"/>
</dbReference>
<dbReference type="PANTHER" id="PTHR48073">
    <property type="entry name" value="O-SUCCINYLBENZOATE SYNTHASE-RELATED"/>
    <property type="match status" value="1"/>
</dbReference>
<evidence type="ECO:0000313" key="5">
    <source>
        <dbReference type="EMBL" id="CAB4925814.1"/>
    </source>
</evidence>
<dbReference type="Gene3D" id="3.30.390.10">
    <property type="entry name" value="Enolase-like, N-terminal domain"/>
    <property type="match status" value="1"/>
</dbReference>
<evidence type="ECO:0000256" key="1">
    <source>
        <dbReference type="ARBA" id="ARBA00008031"/>
    </source>
</evidence>
<keyword evidence="2" id="KW-0479">Metal-binding</keyword>
<dbReference type="InterPro" id="IPR029017">
    <property type="entry name" value="Enolase-like_N"/>
</dbReference>
<dbReference type="SFLD" id="SFLDS00001">
    <property type="entry name" value="Enolase"/>
    <property type="match status" value="1"/>
</dbReference>
<evidence type="ECO:0000256" key="2">
    <source>
        <dbReference type="ARBA" id="ARBA00022723"/>
    </source>
</evidence>
<evidence type="ECO:0000259" key="4">
    <source>
        <dbReference type="SMART" id="SM00922"/>
    </source>
</evidence>
<gene>
    <name evidence="5" type="ORF">UFOPK3564_02096</name>
</gene>
<evidence type="ECO:0000256" key="3">
    <source>
        <dbReference type="ARBA" id="ARBA00023235"/>
    </source>
</evidence>
<dbReference type="InterPro" id="IPR036849">
    <property type="entry name" value="Enolase-like_C_sf"/>
</dbReference>
<accession>A0A6J7I564</accession>
<reference evidence="5" key="1">
    <citation type="submission" date="2020-05" db="EMBL/GenBank/DDBJ databases">
        <authorList>
            <person name="Chiriac C."/>
            <person name="Salcher M."/>
            <person name="Ghai R."/>
            <person name="Kavagutti S V."/>
        </authorList>
    </citation>
    <scope>NUCLEOTIDE SEQUENCE</scope>
</reference>
<dbReference type="EMBL" id="CAFBMK010000131">
    <property type="protein sequence ID" value="CAB4925814.1"/>
    <property type="molecule type" value="Genomic_DNA"/>
</dbReference>
<name>A0A6J7I564_9ZZZZ</name>
<dbReference type="PROSITE" id="PS00909">
    <property type="entry name" value="MR_MLE_2"/>
    <property type="match status" value="1"/>
</dbReference>
<protein>
    <submittedName>
        <fullName evidence="5">Unannotated protein</fullName>
    </submittedName>
</protein>
<keyword evidence="3" id="KW-0413">Isomerase</keyword>
<dbReference type="InterPro" id="IPR013341">
    <property type="entry name" value="Mandelate_racemase_N_dom"/>
</dbReference>
<feature type="domain" description="Mandelate racemase/muconate lactonizing enzyme C-terminal" evidence="4">
    <location>
        <begin position="137"/>
        <end position="229"/>
    </location>
</feature>
<dbReference type="InterPro" id="IPR018110">
    <property type="entry name" value="Mandel_Rmase/mucon_lact_enz_CS"/>
</dbReference>
<sequence>MDLRIEEVALRLAQPMRAAWGEMTERRLLLVALEDDDGLVGHGEASPLEPYDGVPLSDVRDALEVCRDALRGTRGITGAEALELTRSVVDSPHALAAIDLALWDRASRREGRSVASMLTEDPYRWVPVNATIGGLPPEEAGELARECADAGFETVKLKVGLPDDEARVSAVREAVGPDVALRLDANGAWSVNEAISAIATLSPYGVELVEEPTHGIEQIRTVRDRLPVRVAMDETADVPGAIASGAADAVVLKIGRSGGIGGLLARATLARSTRADVILASAWDGPLAVAGAVHAAAALRLRDASGLATLTMFEPAALDAVGVGDESLGDLAGRLTARDGTISVPRTPGLV</sequence>
<dbReference type="SUPFAM" id="SSF51604">
    <property type="entry name" value="Enolase C-terminal domain-like"/>
    <property type="match status" value="1"/>
</dbReference>
<dbReference type="SMART" id="SM00922">
    <property type="entry name" value="MR_MLE"/>
    <property type="match status" value="1"/>
</dbReference>
<dbReference type="GO" id="GO:0046872">
    <property type="term" value="F:metal ion binding"/>
    <property type="evidence" value="ECO:0007669"/>
    <property type="project" value="UniProtKB-KW"/>
</dbReference>
<dbReference type="SFLD" id="SFLDF00009">
    <property type="entry name" value="o-succinylbenzoate_synthase"/>
    <property type="match status" value="1"/>
</dbReference>